<evidence type="ECO:0000256" key="1">
    <source>
        <dbReference type="SAM" id="MobiDB-lite"/>
    </source>
</evidence>
<dbReference type="Proteomes" id="UP000192917">
    <property type="component" value="Unassembled WGS sequence"/>
</dbReference>
<organism evidence="3 4">
    <name type="scientific">Tistlia consotensis USBA 355</name>
    <dbReference type="NCBI Taxonomy" id="560819"/>
    <lineage>
        <taxon>Bacteria</taxon>
        <taxon>Pseudomonadati</taxon>
        <taxon>Pseudomonadota</taxon>
        <taxon>Alphaproteobacteria</taxon>
        <taxon>Rhodospirillales</taxon>
        <taxon>Rhodovibrionaceae</taxon>
        <taxon>Tistlia</taxon>
    </lineage>
</organism>
<evidence type="ECO:0000259" key="2">
    <source>
        <dbReference type="Pfam" id="PF01471"/>
    </source>
</evidence>
<feature type="compositionally biased region" description="Low complexity" evidence="1">
    <location>
        <begin position="124"/>
        <end position="136"/>
    </location>
</feature>
<dbReference type="Pfam" id="PF01471">
    <property type="entry name" value="PG_binding_1"/>
    <property type="match status" value="1"/>
</dbReference>
<dbReference type="InterPro" id="IPR036365">
    <property type="entry name" value="PGBD-like_sf"/>
</dbReference>
<gene>
    <name evidence="3" type="ORF">SAMN05428998_11038</name>
</gene>
<feature type="region of interest" description="Disordered" evidence="1">
    <location>
        <begin position="32"/>
        <end position="57"/>
    </location>
</feature>
<reference evidence="3 4" key="1">
    <citation type="submission" date="2017-04" db="EMBL/GenBank/DDBJ databases">
        <authorList>
            <person name="Afonso C.L."/>
            <person name="Miller P.J."/>
            <person name="Scott M.A."/>
            <person name="Spackman E."/>
            <person name="Goraichik I."/>
            <person name="Dimitrov K.M."/>
            <person name="Suarez D.L."/>
            <person name="Swayne D.E."/>
        </authorList>
    </citation>
    <scope>NUCLEOTIDE SEQUENCE [LARGE SCALE GENOMIC DNA]</scope>
    <source>
        <strain evidence="3 4">USBA 355</strain>
    </source>
</reference>
<keyword evidence="4" id="KW-1185">Reference proteome</keyword>
<dbReference type="RefSeq" id="WP_085123262.1">
    <property type="nucleotide sequence ID" value="NZ_FWZX01000010.1"/>
</dbReference>
<evidence type="ECO:0000313" key="3">
    <source>
        <dbReference type="EMBL" id="SMF29469.1"/>
    </source>
</evidence>
<dbReference type="STRING" id="560819.SAMN05428998_11038"/>
<dbReference type="EMBL" id="FWZX01000010">
    <property type="protein sequence ID" value="SMF29469.1"/>
    <property type="molecule type" value="Genomic_DNA"/>
</dbReference>
<accession>A0A1Y6BUI3</accession>
<dbReference type="SUPFAM" id="SSF47090">
    <property type="entry name" value="PGBD-like"/>
    <property type="match status" value="1"/>
</dbReference>
<dbReference type="InterPro" id="IPR036366">
    <property type="entry name" value="PGBDSf"/>
</dbReference>
<feature type="domain" description="Peptidoglycan binding-like" evidence="2">
    <location>
        <begin position="421"/>
        <end position="475"/>
    </location>
</feature>
<proteinExistence type="predicted"/>
<dbReference type="AlphaFoldDB" id="A0A1Y6BUI3"/>
<name>A0A1Y6BUI3_9PROT</name>
<feature type="compositionally biased region" description="Low complexity" evidence="1">
    <location>
        <begin position="32"/>
        <end position="56"/>
    </location>
</feature>
<dbReference type="Gene3D" id="1.10.101.10">
    <property type="entry name" value="PGBD-like superfamily/PGBD"/>
    <property type="match status" value="1"/>
</dbReference>
<sequence>MRRVRRTSFGDHAPPADWDSSFAAIVRGEALPAARRPARGQAARSRAPADPGPGAAEEIDALGRRFSGEPAEPLAGPGRQPIDWAAEWTAGLSDRRLIERDAAAADAPPPFEALDWLAPEPRRGGPAARPPLAAERPSGRRQRPARPGSTAWPAGARPALAAAALAGSAGLAIAVLSLLPASPPDDVRDAQVAWVEATPPAPPTAAAQAPVRRPQTVVPAATATARVDTAAPGPLLAALPVPPTSGPLPEPAAAPDVAETGTAVPAGPGPIAGGVAAEPIVVAAAAPAPVDAVAALPLALPAAAGRQLLVPTRAFAPARPVAEPGASPAVAAAPLAPAAGPPGVVAPAPGSPPLARAVADAPEAIAAVEVRPVEGAPGQDLPVVLAASVPLRRQVAELTPAPQPPDPVAAGARGDGLQHGRLVASVQRALRRRGIDAGPADGVAGPRTRAAVRTFQRRIGVTPDGVVDVALLRRLQSGMGRESLASNKTFARGLGDAVSGMINGVGQAIGGLFGVPVRGLPNHAKAAGWDGSRAGAGR</sequence>
<protein>
    <submittedName>
        <fullName evidence="3">Putative peptidoglycan binding domain-containing protein</fullName>
    </submittedName>
</protein>
<dbReference type="InterPro" id="IPR002477">
    <property type="entry name" value="Peptidoglycan-bd-like"/>
</dbReference>
<feature type="region of interest" description="Disordered" evidence="1">
    <location>
        <begin position="109"/>
        <end position="153"/>
    </location>
</feature>
<evidence type="ECO:0000313" key="4">
    <source>
        <dbReference type="Proteomes" id="UP000192917"/>
    </source>
</evidence>